<accession>A0A246JGD8</accession>
<comment type="caution">
    <text evidence="2">The sequence shown here is derived from an EMBL/GenBank/DDBJ whole genome shotgun (WGS) entry which is preliminary data.</text>
</comment>
<dbReference type="EMBL" id="NIOF01000003">
    <property type="protein sequence ID" value="OWQ91317.1"/>
    <property type="molecule type" value="Genomic_DNA"/>
</dbReference>
<name>A0A246JGD8_9BURK</name>
<proteinExistence type="predicted"/>
<dbReference type="Proteomes" id="UP000197468">
    <property type="component" value="Unassembled WGS sequence"/>
</dbReference>
<dbReference type="InterPro" id="IPR001387">
    <property type="entry name" value="Cro/C1-type_HTH"/>
</dbReference>
<dbReference type="SUPFAM" id="SSF47413">
    <property type="entry name" value="lambda repressor-like DNA-binding domains"/>
    <property type="match status" value="1"/>
</dbReference>
<evidence type="ECO:0000313" key="2">
    <source>
        <dbReference type="EMBL" id="OWQ91317.1"/>
    </source>
</evidence>
<dbReference type="AlphaFoldDB" id="A0A246JGD8"/>
<protein>
    <recommendedName>
        <fullName evidence="1">HTH cro/C1-type domain-containing protein</fullName>
    </recommendedName>
</protein>
<dbReference type="InterPro" id="IPR010982">
    <property type="entry name" value="Lambda_DNA-bd_dom_sf"/>
</dbReference>
<keyword evidence="3" id="KW-1185">Reference proteome</keyword>
<evidence type="ECO:0000259" key="1">
    <source>
        <dbReference type="PROSITE" id="PS50943"/>
    </source>
</evidence>
<feature type="domain" description="HTH cro/C1-type" evidence="1">
    <location>
        <begin position="25"/>
        <end position="56"/>
    </location>
</feature>
<sequence length="112" mass="12272">MPVRTAVKPYPDQLIAQSAALGARVRAARTRRNWRLEDLAARADLSVKTIMAIERGDLGTSLGAYLRALWAMGLNQEMDVVADAGLDQTGLTLELGAHGRRVRVRKAVDNDF</sequence>
<dbReference type="Gene3D" id="1.10.260.40">
    <property type="entry name" value="lambda repressor-like DNA-binding domains"/>
    <property type="match status" value="1"/>
</dbReference>
<organism evidence="2 3">
    <name type="scientific">Roseateles aquatilis</name>
    <dbReference type="NCBI Taxonomy" id="431061"/>
    <lineage>
        <taxon>Bacteria</taxon>
        <taxon>Pseudomonadati</taxon>
        <taxon>Pseudomonadota</taxon>
        <taxon>Betaproteobacteria</taxon>
        <taxon>Burkholderiales</taxon>
        <taxon>Sphaerotilaceae</taxon>
        <taxon>Roseateles</taxon>
    </lineage>
</organism>
<dbReference type="PROSITE" id="PS50943">
    <property type="entry name" value="HTH_CROC1"/>
    <property type="match status" value="1"/>
</dbReference>
<gene>
    <name evidence="2" type="ORF">CDN99_09075</name>
</gene>
<dbReference type="Pfam" id="PF13560">
    <property type="entry name" value="HTH_31"/>
    <property type="match status" value="1"/>
</dbReference>
<reference evidence="2 3" key="1">
    <citation type="journal article" date="2008" name="Int. J. Syst. Evol. Microbiol.">
        <title>Description of Roseateles aquatilis sp. nov. and Roseateles terrae sp. nov., in the class Betaproteobacteria, and emended description of the genus Roseateles.</title>
        <authorList>
            <person name="Gomila M."/>
            <person name="Bowien B."/>
            <person name="Falsen E."/>
            <person name="Moore E.R."/>
            <person name="Lalucat J."/>
        </authorList>
    </citation>
    <scope>NUCLEOTIDE SEQUENCE [LARGE SCALE GENOMIC DNA]</scope>
    <source>
        <strain evidence="2 3">CCUG 48205</strain>
    </source>
</reference>
<evidence type="ECO:0000313" key="3">
    <source>
        <dbReference type="Proteomes" id="UP000197468"/>
    </source>
</evidence>
<dbReference type="GO" id="GO:0003677">
    <property type="term" value="F:DNA binding"/>
    <property type="evidence" value="ECO:0007669"/>
    <property type="project" value="InterPro"/>
</dbReference>